<dbReference type="SUPFAM" id="SSF51161">
    <property type="entry name" value="Trimeric LpxA-like enzymes"/>
    <property type="match status" value="1"/>
</dbReference>
<reference evidence="8 9" key="1">
    <citation type="journal article" date="2024" name="IMA Fungus">
        <title>IMA Genome - F19 : A genome assembly and annotation guide to empower mycologists, including annotated draft genome sequences of Ceratocystis pirilliformis, Diaporthe australafricana, Fusarium ophioides, Paecilomyces lecythidis, and Sporothrix stenoceras.</title>
        <authorList>
            <person name="Aylward J."/>
            <person name="Wilson A.M."/>
            <person name="Visagie C.M."/>
            <person name="Spraker J."/>
            <person name="Barnes I."/>
            <person name="Buitendag C."/>
            <person name="Ceriani C."/>
            <person name="Del Mar Angel L."/>
            <person name="du Plessis D."/>
            <person name="Fuchs T."/>
            <person name="Gasser K."/>
            <person name="Kramer D."/>
            <person name="Li W."/>
            <person name="Munsamy K."/>
            <person name="Piso A."/>
            <person name="Price J.L."/>
            <person name="Sonnekus B."/>
            <person name="Thomas C."/>
            <person name="van der Nest A."/>
            <person name="van Dijk A."/>
            <person name="van Heerden A."/>
            <person name="van Vuuren N."/>
            <person name="Yilmaz N."/>
            <person name="Duong T.A."/>
            <person name="van der Merwe N.A."/>
            <person name="Wingfield M.J."/>
            <person name="Wingfield B.D."/>
        </authorList>
    </citation>
    <scope>NUCLEOTIDE SEQUENCE [LARGE SCALE GENOMIC DNA]</scope>
    <source>
        <strain evidence="8 9">CMW 18167</strain>
    </source>
</reference>
<dbReference type="EMBL" id="JAVDPF010000022">
    <property type="protein sequence ID" value="KAL1873360.1"/>
    <property type="molecule type" value="Genomic_DNA"/>
</dbReference>
<gene>
    <name evidence="8" type="ORF">Plec18167_006410</name>
</gene>
<feature type="region of interest" description="Disordered" evidence="7">
    <location>
        <begin position="1"/>
        <end position="50"/>
    </location>
</feature>
<evidence type="ECO:0000256" key="6">
    <source>
        <dbReference type="ARBA" id="ARBA00034687"/>
    </source>
</evidence>
<keyword evidence="5" id="KW-0206">Cytoskeleton</keyword>
<comment type="subcellular location">
    <subcellularLocation>
        <location evidence="1">Cytoplasm</location>
        <location evidence="1">Cytoskeleton</location>
    </subcellularLocation>
</comment>
<dbReference type="PANTHER" id="PTHR13072:SF0">
    <property type="entry name" value="DYNACTIN SUBUNIT 6"/>
    <property type="match status" value="1"/>
</dbReference>
<organism evidence="8 9">
    <name type="scientific">Paecilomyces lecythidis</name>
    <dbReference type="NCBI Taxonomy" id="3004212"/>
    <lineage>
        <taxon>Eukaryota</taxon>
        <taxon>Fungi</taxon>
        <taxon>Dikarya</taxon>
        <taxon>Ascomycota</taxon>
        <taxon>Pezizomycotina</taxon>
        <taxon>Eurotiomycetes</taxon>
        <taxon>Eurotiomycetidae</taxon>
        <taxon>Eurotiales</taxon>
        <taxon>Thermoascaceae</taxon>
        <taxon>Paecilomyces</taxon>
    </lineage>
</organism>
<feature type="compositionally biased region" description="Low complexity" evidence="7">
    <location>
        <begin position="8"/>
        <end position="25"/>
    </location>
</feature>
<proteinExistence type="inferred from homology"/>
<evidence type="ECO:0000256" key="4">
    <source>
        <dbReference type="ARBA" id="ARBA00022490"/>
    </source>
</evidence>
<evidence type="ECO:0000256" key="7">
    <source>
        <dbReference type="SAM" id="MobiDB-lite"/>
    </source>
</evidence>
<dbReference type="Proteomes" id="UP001583193">
    <property type="component" value="Unassembled WGS sequence"/>
</dbReference>
<evidence type="ECO:0000256" key="2">
    <source>
        <dbReference type="ARBA" id="ARBA00007719"/>
    </source>
</evidence>
<comment type="caution">
    <text evidence="8">The sequence shown here is derived from an EMBL/GenBank/DDBJ whole genome shotgun (WGS) entry which is preliminary data.</text>
</comment>
<accession>A0ABR3XCF1</accession>
<keyword evidence="4" id="KW-0963">Cytoplasm</keyword>
<evidence type="ECO:0000256" key="5">
    <source>
        <dbReference type="ARBA" id="ARBA00023212"/>
    </source>
</evidence>
<sequence>MSDQHLKPPSAVRSSSSQHRSSSSSHAHRSSSSHAASSSASSTPRAPLSIHPSSVVADTAVLQGTYQIAIGAGSVIHPRARLYSFEGPLVIGDGCIIGEKSVIGTPPPSAGPPISPTSPTSPSSEGGGIATRLSSSVTIAPLANVLPGAYVRSSAVIDSLATVNRNAVVGAHSKVCSGCEVAENGRIDDWTVVWGSGVGFGQRRRKRVVRTVTTSSISKGDVPDGRVVEDARLLVLHKEKEALVKLIGMSAGGSRKR</sequence>
<feature type="compositionally biased region" description="Pro residues" evidence="7">
    <location>
        <begin position="105"/>
        <end position="116"/>
    </location>
</feature>
<evidence type="ECO:0000313" key="8">
    <source>
        <dbReference type="EMBL" id="KAL1873360.1"/>
    </source>
</evidence>
<feature type="compositionally biased region" description="Low complexity" evidence="7">
    <location>
        <begin position="32"/>
        <end position="49"/>
    </location>
</feature>
<name>A0ABR3XCF1_9EURO</name>
<comment type="similarity">
    <text evidence="2">Belongs to the dynactin subunits 5/6 family. Dynactin subunit 6 subfamily.</text>
</comment>
<dbReference type="InterPro" id="IPR027777">
    <property type="entry name" value="DCTN6"/>
</dbReference>
<keyword evidence="9" id="KW-1185">Reference proteome</keyword>
<evidence type="ECO:0000256" key="1">
    <source>
        <dbReference type="ARBA" id="ARBA00004245"/>
    </source>
</evidence>
<dbReference type="PANTHER" id="PTHR13072">
    <property type="entry name" value="DYNACTIN 6"/>
    <property type="match status" value="1"/>
</dbReference>
<comment type="function">
    <text evidence="6">Part of the dynactin complex that activates the molecular motor dynein for ultra-processive transport along microtubules.</text>
</comment>
<evidence type="ECO:0000313" key="9">
    <source>
        <dbReference type="Proteomes" id="UP001583193"/>
    </source>
</evidence>
<protein>
    <recommendedName>
        <fullName evidence="3">Dynactin subunit 6</fullName>
    </recommendedName>
</protein>
<feature type="region of interest" description="Disordered" evidence="7">
    <location>
        <begin position="102"/>
        <end position="130"/>
    </location>
</feature>
<dbReference type="Gene3D" id="2.160.10.10">
    <property type="entry name" value="Hexapeptide repeat proteins"/>
    <property type="match status" value="1"/>
</dbReference>
<evidence type="ECO:0000256" key="3">
    <source>
        <dbReference type="ARBA" id="ARBA00016573"/>
    </source>
</evidence>
<dbReference type="InterPro" id="IPR011004">
    <property type="entry name" value="Trimer_LpxA-like_sf"/>
</dbReference>